<feature type="region of interest" description="Disordered" evidence="1">
    <location>
        <begin position="245"/>
        <end position="266"/>
    </location>
</feature>
<proteinExistence type="predicted"/>
<sequence>MNRGQASADEESDITESTAGIIHDILHSFSAIPPSSDLGWREAEGIESTHGRPGAIRPQISVQLSLRTSVCHSANQLVSPALSLLEWNRLQHKGNLCFSVCVRRGSLSVIIKRERGIRIKRLCCFIVSNRLLGLIKEHLVQCSYSTLPFKVTGEIMHYCLMVLQPWEELVLSMAHWHTRVEFPSSHDSIREAKANVGFGELLGFFNPLKDGYSFFQRSHSNVFAFALYGAIKHFTVIPRDLDGQTIQSEDKPISRPSPGSEKDPIG</sequence>
<reference evidence="2 3" key="1">
    <citation type="submission" date="2020-03" db="EMBL/GenBank/DDBJ databases">
        <title>Dissostichus mawsoni Genome sequencing and assembly.</title>
        <authorList>
            <person name="Park H."/>
        </authorList>
    </citation>
    <scope>NUCLEOTIDE SEQUENCE [LARGE SCALE GENOMIC DNA]</scope>
    <source>
        <strain evidence="2">DM0001</strain>
        <tissue evidence="2">Muscle</tissue>
    </source>
</reference>
<evidence type="ECO:0000313" key="3">
    <source>
        <dbReference type="Proteomes" id="UP000518266"/>
    </source>
</evidence>
<dbReference type="EMBL" id="JAAKFY010000009">
    <property type="protein sequence ID" value="KAF3852076.1"/>
    <property type="molecule type" value="Genomic_DNA"/>
</dbReference>
<evidence type="ECO:0000256" key="1">
    <source>
        <dbReference type="SAM" id="MobiDB-lite"/>
    </source>
</evidence>
<name>A0A7J5YRC3_DISMA</name>
<dbReference type="Proteomes" id="UP000518266">
    <property type="component" value="Unassembled WGS sequence"/>
</dbReference>
<gene>
    <name evidence="2" type="ORF">F7725_005431</name>
</gene>
<organism evidence="2 3">
    <name type="scientific">Dissostichus mawsoni</name>
    <name type="common">Antarctic cod</name>
    <dbReference type="NCBI Taxonomy" id="36200"/>
    <lineage>
        <taxon>Eukaryota</taxon>
        <taxon>Metazoa</taxon>
        <taxon>Chordata</taxon>
        <taxon>Craniata</taxon>
        <taxon>Vertebrata</taxon>
        <taxon>Euteleostomi</taxon>
        <taxon>Actinopterygii</taxon>
        <taxon>Neopterygii</taxon>
        <taxon>Teleostei</taxon>
        <taxon>Neoteleostei</taxon>
        <taxon>Acanthomorphata</taxon>
        <taxon>Eupercaria</taxon>
        <taxon>Perciformes</taxon>
        <taxon>Notothenioidei</taxon>
        <taxon>Nototheniidae</taxon>
        <taxon>Dissostichus</taxon>
    </lineage>
</organism>
<comment type="caution">
    <text evidence="2">The sequence shown here is derived from an EMBL/GenBank/DDBJ whole genome shotgun (WGS) entry which is preliminary data.</text>
</comment>
<evidence type="ECO:0000313" key="2">
    <source>
        <dbReference type="EMBL" id="KAF3852076.1"/>
    </source>
</evidence>
<accession>A0A7J5YRC3</accession>
<keyword evidence="3" id="KW-1185">Reference proteome</keyword>
<dbReference type="AlphaFoldDB" id="A0A7J5YRC3"/>
<protein>
    <submittedName>
        <fullName evidence="2">Uncharacterized protein</fullName>
    </submittedName>
</protein>